<sequence length="141" mass="15429">MGSSPSDAPVYLPDLNQERVKVLVAGPFGIGKTTMIRTLSEIPSLHTEEVMTDAAAHVDELAVAEKKTTTVAIDFGRLTIAQGRIVLYLFGTPGQRRFKPLWSDYARGPWARWSSSTPGGWPIPSRSSTSSRRAAWTTRSP</sequence>
<dbReference type="GO" id="GO:0005525">
    <property type="term" value="F:GTP binding"/>
    <property type="evidence" value="ECO:0007669"/>
    <property type="project" value="UniProtKB-KW"/>
</dbReference>
<dbReference type="InterPro" id="IPR004130">
    <property type="entry name" value="Gpn"/>
</dbReference>
<keyword evidence="4" id="KW-0342">GTP-binding</keyword>
<accession>A0AAT9HLW5</accession>
<evidence type="ECO:0000256" key="3">
    <source>
        <dbReference type="ARBA" id="ARBA00022801"/>
    </source>
</evidence>
<dbReference type="CDD" id="cd00882">
    <property type="entry name" value="Ras_like_GTPase"/>
    <property type="match status" value="1"/>
</dbReference>
<dbReference type="GO" id="GO:0016787">
    <property type="term" value="F:hydrolase activity"/>
    <property type="evidence" value="ECO:0007669"/>
    <property type="project" value="UniProtKB-KW"/>
</dbReference>
<reference evidence="6" key="1">
    <citation type="submission" date="2024-06" db="EMBL/GenBank/DDBJ databases">
        <authorList>
            <consortium name="consrtm"/>
            <person name="Uemura M."/>
            <person name="Terahara T."/>
        </authorList>
    </citation>
    <scope>NUCLEOTIDE SEQUENCE</scope>
    <source>
        <strain evidence="6">KM77-8</strain>
    </source>
</reference>
<protein>
    <recommendedName>
        <fullName evidence="7">ATP/GTP-binding protein</fullName>
    </recommendedName>
</protein>
<dbReference type="InterPro" id="IPR052705">
    <property type="entry name" value="Gliding_Motility_GTPase"/>
</dbReference>
<dbReference type="EMBL" id="AP035768">
    <property type="protein sequence ID" value="BFO18506.1"/>
    <property type="molecule type" value="Genomic_DNA"/>
</dbReference>
<keyword evidence="2" id="KW-0547">Nucleotide-binding</keyword>
<reference evidence="6" key="2">
    <citation type="submission" date="2024-07" db="EMBL/GenBank/DDBJ databases">
        <title>Streptomyces haneummycinica sp. nov., a new antibiotic-producing actinobacterium isolated from marine sediment.</title>
        <authorList>
            <person name="Uemura M."/>
            <person name="Hamada M."/>
            <person name="Hirano S."/>
            <person name="Kobayashi K."/>
            <person name="Ohshiro T."/>
            <person name="Kobayashi T."/>
            <person name="Terahara T."/>
        </authorList>
    </citation>
    <scope>NUCLEOTIDE SEQUENCE</scope>
    <source>
        <strain evidence="6">KM77-8</strain>
    </source>
</reference>
<evidence type="ECO:0000313" key="6">
    <source>
        <dbReference type="EMBL" id="BFO18506.1"/>
    </source>
</evidence>
<name>A0AAT9HLW5_9ACTN</name>
<dbReference type="PANTHER" id="PTHR42708">
    <property type="entry name" value="ATP/GTP-BINDING PROTEIN-RELATED"/>
    <property type="match status" value="1"/>
</dbReference>
<dbReference type="Pfam" id="PF03029">
    <property type="entry name" value="ATP_bind_1"/>
    <property type="match status" value="1"/>
</dbReference>
<keyword evidence="3" id="KW-0378">Hydrolase</keyword>
<evidence type="ECO:0000256" key="1">
    <source>
        <dbReference type="ARBA" id="ARBA00005290"/>
    </source>
</evidence>
<dbReference type="PANTHER" id="PTHR42708:SF1">
    <property type="entry name" value="GLIDING MOTILITY PROTEIN MGLA"/>
    <property type="match status" value="1"/>
</dbReference>
<evidence type="ECO:0000256" key="2">
    <source>
        <dbReference type="ARBA" id="ARBA00022741"/>
    </source>
</evidence>
<organism evidence="6">
    <name type="scientific">Streptomyces haneummycinicus</name>
    <dbReference type="NCBI Taxonomy" id="3074435"/>
    <lineage>
        <taxon>Bacteria</taxon>
        <taxon>Bacillati</taxon>
        <taxon>Actinomycetota</taxon>
        <taxon>Actinomycetes</taxon>
        <taxon>Kitasatosporales</taxon>
        <taxon>Streptomycetaceae</taxon>
        <taxon>Streptomyces</taxon>
    </lineage>
</organism>
<evidence type="ECO:0000256" key="4">
    <source>
        <dbReference type="ARBA" id="ARBA00023134"/>
    </source>
</evidence>
<comment type="similarity">
    <text evidence="1">Belongs to the GPN-loop GTPase family.</text>
</comment>
<dbReference type="Gene3D" id="3.40.50.300">
    <property type="entry name" value="P-loop containing nucleotide triphosphate hydrolases"/>
    <property type="match status" value="1"/>
</dbReference>
<feature type="region of interest" description="Disordered" evidence="5">
    <location>
        <begin position="113"/>
        <end position="141"/>
    </location>
</feature>
<dbReference type="InterPro" id="IPR027417">
    <property type="entry name" value="P-loop_NTPase"/>
</dbReference>
<evidence type="ECO:0008006" key="7">
    <source>
        <dbReference type="Google" id="ProtNLM"/>
    </source>
</evidence>
<gene>
    <name evidence="6" type="ORF">SHKM778_48940</name>
</gene>
<feature type="compositionally biased region" description="Low complexity" evidence="5">
    <location>
        <begin position="125"/>
        <end position="141"/>
    </location>
</feature>
<dbReference type="SUPFAM" id="SSF52540">
    <property type="entry name" value="P-loop containing nucleoside triphosphate hydrolases"/>
    <property type="match status" value="1"/>
</dbReference>
<dbReference type="AlphaFoldDB" id="A0AAT9HLW5"/>
<evidence type="ECO:0000256" key="5">
    <source>
        <dbReference type="SAM" id="MobiDB-lite"/>
    </source>
</evidence>
<proteinExistence type="inferred from homology"/>